<dbReference type="PROSITE" id="PS00102">
    <property type="entry name" value="PHOSPHORYLASE"/>
    <property type="match status" value="1"/>
</dbReference>
<reference evidence="18" key="3">
    <citation type="submission" date="2025-04" db="UniProtKB">
        <authorList>
            <consortium name="RefSeq"/>
        </authorList>
    </citation>
    <scope>IDENTIFICATION</scope>
    <source>
        <strain evidence="18">Nigerian</strain>
        <tissue evidence="18">Liver and blood</tissue>
    </source>
</reference>
<comment type="cofactor">
    <cofactor evidence="1 14">
        <name>pyridoxal 5'-phosphate</name>
        <dbReference type="ChEBI" id="CHEBI:597326"/>
    </cofactor>
</comment>
<dbReference type="Proteomes" id="UP000008143">
    <property type="component" value="Chromosome 8"/>
</dbReference>
<keyword evidence="6 14" id="KW-0328">Glycosyltransferase</keyword>
<evidence type="ECO:0000256" key="10">
    <source>
        <dbReference type="ARBA" id="ARBA00036074"/>
    </source>
</evidence>
<reference evidence="16" key="1">
    <citation type="journal article" date="2010" name="Science">
        <title>The genome of the Western clawed frog Xenopus tropicalis.</title>
        <authorList>
            <person name="Hellsten U."/>
            <person name="Harland R.M."/>
            <person name="Gilchrist M.J."/>
            <person name="Hendrix D."/>
            <person name="Jurka J."/>
            <person name="Kapitonov V."/>
            <person name="Ovcharenko I."/>
            <person name="Putnam N.H."/>
            <person name="Shu S."/>
            <person name="Taher L."/>
            <person name="Blitz I.L."/>
            <person name="Blumberg B."/>
            <person name="Dichmann D.S."/>
            <person name="Dubchak I."/>
            <person name="Amaya E."/>
            <person name="Detter J.C."/>
            <person name="Fletcher R."/>
            <person name="Gerhard D.S."/>
            <person name="Goodstein D."/>
            <person name="Graves T."/>
            <person name="Grigoriev I.V."/>
            <person name="Grimwood J."/>
            <person name="Kawashima T."/>
            <person name="Lindquist E."/>
            <person name="Lucas S.M."/>
            <person name="Mead P.E."/>
            <person name="Mitros T."/>
            <person name="Ogino H."/>
            <person name="Ohta Y."/>
            <person name="Poliakov A.V."/>
            <person name="Pollet N."/>
            <person name="Robert J."/>
            <person name="Salamov A."/>
            <person name="Sater A.K."/>
            <person name="Schmutz J."/>
            <person name="Terry A."/>
            <person name="Vize P.D."/>
            <person name="Warren W.C."/>
            <person name="Wells D."/>
            <person name="Wills A."/>
            <person name="Wilson R.K."/>
            <person name="Zimmerman L.B."/>
            <person name="Zorn A.M."/>
            <person name="Grainger R."/>
            <person name="Grammer T."/>
            <person name="Khokha M.K."/>
            <person name="Richardson P.M."/>
            <person name="Rokhsar D.S."/>
        </authorList>
    </citation>
    <scope>NUCLEOTIDE SEQUENCE [LARGE SCALE GENOMIC DNA]</scope>
    <source>
        <strain evidence="16">Nigerian</strain>
    </source>
</reference>
<proteinExistence type="inferred from homology"/>
<dbReference type="RefSeq" id="XP_031747151.1">
    <property type="nucleotide sequence ID" value="XM_031891291.1"/>
</dbReference>
<dbReference type="InterPro" id="IPR035090">
    <property type="entry name" value="Pyridoxal_P_attach_site"/>
</dbReference>
<sequence length="864" mass="98723">MAKPLTDQEKRKQISIRGIVGVENVAELKKGFNRHLHFTLVKDRNVATIRDYYFALAHTVRDHLVGRWIRTQQYYYEKDPKRTYYLSLEFYMGRTLQNTMINLGLQNACDEAIYQLGLDIEELEEMEEDAGLGNGGLGRLAACFLDSMATLGLAAYGYGIRYEYGIFNQKIKDGWQVEEADDWLRHGNPWEKARPEFMLPVHFYGRVESTKTGPRWVDTQVVLAMPYDTPVPGYMNNTVNTMRLWSARAPNDFNLRDFNVGDYIQAVLDRNLAENISRVLYPNDNFFEGKELRLKQEYFVVAASLQDIIRRFKASKLGCRDSVRTSFDSFPEKVAIQLNDTHPALGIPELMRIFLDVEKLPWDKAWEITKKTFAYTNHTVLPEALERWPVDLVEKLLPRHLQIIYEINQKHLDRITSLFPGDVGRIRRMSLIEEDGVKRINMAHLCIVGSHAVNGVAKIHSDIVKNEVFKDFSDLEPGKFQNKTNGITPRRWLLLCNPGLAELIAEKIGEDYVKDLSQLTKLEKFVDDNSFIRDISKVKEENKLKFAQYLEKEYKMKLNPASMFDVHVKRIHEYKRQLLNCLHIITLYNRIKANPTKDFIPRTVIIGGKAAPGYHMAKMIIRLITSVGDIVNNDPAVGNKLKVIYLENYRVSLAEKVIPATDLSEQISTAGTEASGTGNMKFMLNGALTIGTMDGANVEMAEEAGEENMFIFGMRVEDVAELDKKGYNAQEYYEKLPELKKVIDQIKSGYFSPAKPDLFKDVVNMLFNHDRFKVFADYEAYIKCQEKVSELYKTPKEWTKMVIKNIAASGKFSSDRTIKEYAMDIWGVEPTDLKIPPPNEPRDVAEDAGAGAAGKAKAAVKAKA</sequence>
<dbReference type="PANTHER" id="PTHR11468">
    <property type="entry name" value="GLYCOGEN PHOSPHORYLASE"/>
    <property type="match status" value="1"/>
</dbReference>
<evidence type="ECO:0000256" key="15">
    <source>
        <dbReference type="SAM" id="MobiDB-lite"/>
    </source>
</evidence>
<keyword evidence="5" id="KW-0321">Glycogen metabolism</keyword>
<dbReference type="FunFam" id="3.40.50.2000:FF:000005">
    <property type="entry name" value="Alpha-1,4 glucan phosphorylase"/>
    <property type="match status" value="1"/>
</dbReference>
<dbReference type="InterPro" id="IPR000811">
    <property type="entry name" value="Glyco_trans_35"/>
</dbReference>
<dbReference type="Gene3D" id="3.40.50.2000">
    <property type="entry name" value="Glycogen Phosphorylase B"/>
    <property type="match status" value="2"/>
</dbReference>
<dbReference type="OrthoDB" id="9215500at2759"/>
<dbReference type="PIRSF" id="PIRSF000460">
    <property type="entry name" value="Pprylas_GlgP"/>
    <property type="match status" value="1"/>
</dbReference>
<keyword evidence="9 14" id="KW-0119">Carbohydrate metabolism</keyword>
<evidence type="ECO:0000256" key="14">
    <source>
        <dbReference type="RuleBase" id="RU000587"/>
    </source>
</evidence>
<evidence type="ECO:0000256" key="2">
    <source>
        <dbReference type="ARBA" id="ARBA00006047"/>
    </source>
</evidence>
<evidence type="ECO:0000256" key="9">
    <source>
        <dbReference type="ARBA" id="ARBA00023277"/>
    </source>
</evidence>
<reference evidence="16" key="2">
    <citation type="submission" date="2020-05" db="UniProtKB">
        <authorList>
            <consortium name="Ensembl"/>
        </authorList>
    </citation>
    <scope>IDENTIFICATION</scope>
</reference>
<keyword evidence="7 14" id="KW-0808">Transferase</keyword>
<dbReference type="GO" id="GO:0005737">
    <property type="term" value="C:cytoplasm"/>
    <property type="evidence" value="ECO:0000318"/>
    <property type="project" value="GO_Central"/>
</dbReference>
<comment type="function">
    <text evidence="11 14">Allosteric enzyme that catalyzes the rate-limiting step in glycogen catabolism, the phosphorolytic cleavage of glycogen to produce glucose-1-phosphate, and plays a central role in maintaining cellular and organismal glucose homeostasis.</text>
</comment>
<dbReference type="Reactome" id="R-XTR-70221">
    <property type="pathway name" value="Glycogen breakdown (glycogenolysis)"/>
</dbReference>
<evidence type="ECO:0000313" key="16">
    <source>
        <dbReference type="Ensembl" id="ENSXETP00000101448"/>
    </source>
</evidence>
<dbReference type="Bgee" id="ENSXETG00000016477">
    <property type="expression patterns" value="Expressed in liver and 12 other cell types or tissues"/>
</dbReference>
<dbReference type="AGR" id="Xenbase:XB-GENE-478383"/>
<keyword evidence="8 13" id="KW-0663">Pyridoxal phosphate</keyword>
<dbReference type="FunFam" id="3.40.50.2000:FF:000197">
    <property type="entry name" value="Alpha-1,4 glucan phosphorylase"/>
    <property type="match status" value="1"/>
</dbReference>
<dbReference type="Ensembl" id="ENSXETT00000075931">
    <property type="protein sequence ID" value="ENSXETP00000101448"/>
    <property type="gene ID" value="ENSXETG00000016477"/>
</dbReference>
<comment type="subunit">
    <text evidence="12">Homodimer; enzymatically active. Interacts with PPP1R3B; recruits the phosphatase PP1 which dephosphorylates and inactivates PYGL/glycogen phosphorylase.</text>
</comment>
<feature type="region of interest" description="Disordered" evidence="15">
    <location>
        <begin position="832"/>
        <end position="851"/>
    </location>
</feature>
<evidence type="ECO:0000313" key="18">
    <source>
        <dbReference type="RefSeq" id="XP_031747151.1"/>
    </source>
</evidence>
<evidence type="ECO:0000313" key="19">
    <source>
        <dbReference type="Xenbase" id="XB-GENE-478383"/>
    </source>
</evidence>
<evidence type="ECO:0000256" key="5">
    <source>
        <dbReference type="ARBA" id="ARBA00022600"/>
    </source>
</evidence>
<organism evidence="16">
    <name type="scientific">Xenopus tropicalis</name>
    <name type="common">Western clawed frog</name>
    <name type="synonym">Silurana tropicalis</name>
    <dbReference type="NCBI Taxonomy" id="8364"/>
    <lineage>
        <taxon>Eukaryota</taxon>
        <taxon>Metazoa</taxon>
        <taxon>Chordata</taxon>
        <taxon>Craniata</taxon>
        <taxon>Vertebrata</taxon>
        <taxon>Euteleostomi</taxon>
        <taxon>Amphibia</taxon>
        <taxon>Batrachia</taxon>
        <taxon>Anura</taxon>
        <taxon>Pipoidea</taxon>
        <taxon>Pipidae</taxon>
        <taxon>Xenopodinae</taxon>
        <taxon>Xenopus</taxon>
        <taxon>Silurana</taxon>
    </lineage>
</organism>
<dbReference type="PANTHER" id="PTHR11468:SF3">
    <property type="entry name" value="GLYCOGEN PHOSPHORYLASE, LIVER FORM"/>
    <property type="match status" value="1"/>
</dbReference>
<dbReference type="KEGG" id="xtr:779523"/>
<dbReference type="GO" id="GO:0030170">
    <property type="term" value="F:pyridoxal phosphate binding"/>
    <property type="evidence" value="ECO:0000318"/>
    <property type="project" value="GO_Central"/>
</dbReference>
<name>A0A6I8T1Z9_XENTR</name>
<evidence type="ECO:0000256" key="11">
    <source>
        <dbReference type="ARBA" id="ARBA00037413"/>
    </source>
</evidence>
<evidence type="ECO:0000256" key="7">
    <source>
        <dbReference type="ARBA" id="ARBA00022679"/>
    </source>
</evidence>
<dbReference type="GeneTree" id="ENSGT00950000183148"/>
<protein>
    <recommendedName>
        <fullName evidence="14">Alpha-1,4 glucan phosphorylase</fullName>
        <ecNumber evidence="14">2.4.1.1</ecNumber>
    </recommendedName>
</protein>
<dbReference type="Xenbase" id="XB-GENE-478383">
    <property type="gene designation" value="pygl"/>
</dbReference>
<dbReference type="EC" id="2.4.1.1" evidence="14"/>
<dbReference type="Reactome" id="R-XTR-6798695">
    <property type="pathway name" value="Neutrophil degranulation"/>
</dbReference>
<dbReference type="InterPro" id="IPR011833">
    <property type="entry name" value="Glycg_phsphrylas"/>
</dbReference>
<evidence type="ECO:0000256" key="6">
    <source>
        <dbReference type="ARBA" id="ARBA00022676"/>
    </source>
</evidence>
<gene>
    <name evidence="16 18 19" type="primary">pygl</name>
</gene>
<evidence type="ECO:0000256" key="4">
    <source>
        <dbReference type="ARBA" id="ARBA00022553"/>
    </source>
</evidence>
<evidence type="ECO:0000313" key="17">
    <source>
        <dbReference type="Proteomes" id="UP000008143"/>
    </source>
</evidence>
<keyword evidence="17" id="KW-1185">Reference proteome</keyword>
<dbReference type="AlphaFoldDB" id="A0A6I8T1Z9"/>
<evidence type="ECO:0000256" key="3">
    <source>
        <dbReference type="ARBA" id="ARBA00022533"/>
    </source>
</evidence>
<dbReference type="GO" id="GO:0005980">
    <property type="term" value="P:glycogen catabolic process"/>
    <property type="evidence" value="ECO:0000318"/>
    <property type="project" value="GO_Central"/>
</dbReference>
<keyword evidence="3" id="KW-0021">Allosteric enzyme</keyword>
<comment type="similarity">
    <text evidence="2 14">Belongs to the glycogen phosphorylase family.</text>
</comment>
<feature type="modified residue" description="N6-(pyridoxal phosphate)lysine" evidence="13">
    <location>
        <position position="681"/>
    </location>
</feature>
<dbReference type="GO" id="GO:0008184">
    <property type="term" value="F:glycogen phosphorylase activity"/>
    <property type="evidence" value="ECO:0000318"/>
    <property type="project" value="GO_Central"/>
</dbReference>
<dbReference type="CTD" id="5836"/>
<evidence type="ECO:0000256" key="8">
    <source>
        <dbReference type="ARBA" id="ARBA00022898"/>
    </source>
</evidence>
<dbReference type="CDD" id="cd04300">
    <property type="entry name" value="GT35_Glycogen_Phosphorylase"/>
    <property type="match status" value="1"/>
</dbReference>
<dbReference type="GeneID" id="779523"/>
<evidence type="ECO:0000256" key="1">
    <source>
        <dbReference type="ARBA" id="ARBA00001933"/>
    </source>
</evidence>
<keyword evidence="4" id="KW-0597">Phosphoprotein</keyword>
<dbReference type="OMA" id="HCACSVA"/>
<comment type="catalytic activity">
    <reaction evidence="10">
        <text>[(1-&gt;4)-alpha-D-glucosyl](n) + phosphate = [(1-&gt;4)-alpha-D-glucosyl](n-1) + alpha-D-glucose 1-phosphate</text>
        <dbReference type="Rhea" id="RHEA:41732"/>
        <dbReference type="Rhea" id="RHEA-COMP:9584"/>
        <dbReference type="Rhea" id="RHEA-COMP:9586"/>
        <dbReference type="ChEBI" id="CHEBI:15444"/>
        <dbReference type="ChEBI" id="CHEBI:43474"/>
        <dbReference type="ChEBI" id="CHEBI:58601"/>
        <dbReference type="EC" id="2.4.1.1"/>
    </reaction>
    <physiologicalReaction direction="left-to-right" evidence="10">
        <dbReference type="Rhea" id="RHEA:41733"/>
    </physiologicalReaction>
</comment>
<dbReference type="SUPFAM" id="SSF53756">
    <property type="entry name" value="UDP-Glycosyltransferase/glycogen phosphorylase"/>
    <property type="match status" value="1"/>
</dbReference>
<dbReference type="FunFam" id="3.40.50.2000:FF:000153">
    <property type="entry name" value="Alpha-1,4 glucan phosphorylase"/>
    <property type="match status" value="1"/>
</dbReference>
<dbReference type="Pfam" id="PF00343">
    <property type="entry name" value="Phosphorylase"/>
    <property type="match status" value="1"/>
</dbReference>
<evidence type="ECO:0000256" key="12">
    <source>
        <dbReference type="ARBA" id="ARBA00046783"/>
    </source>
</evidence>
<dbReference type="NCBIfam" id="TIGR02093">
    <property type="entry name" value="P_ylase"/>
    <property type="match status" value="1"/>
</dbReference>
<evidence type="ECO:0000256" key="13">
    <source>
        <dbReference type="PIRSR" id="PIRSR000460-1"/>
    </source>
</evidence>
<accession>A0A6I8T1Z9</accession>